<feature type="transmembrane region" description="Helical" evidence="1">
    <location>
        <begin position="229"/>
        <end position="247"/>
    </location>
</feature>
<dbReference type="OrthoDB" id="9974174at2759"/>
<keyword evidence="3" id="KW-1185">Reference proteome</keyword>
<dbReference type="RefSeq" id="XP_044559350.1">
    <property type="nucleotide sequence ID" value="XM_044709711.1"/>
</dbReference>
<gene>
    <name evidence="2" type="ORF">FDP41_006111</name>
</gene>
<keyword evidence="1" id="KW-1133">Transmembrane helix</keyword>
<dbReference type="Proteomes" id="UP000444721">
    <property type="component" value="Unassembled WGS sequence"/>
</dbReference>
<comment type="caution">
    <text evidence="2">The sequence shown here is derived from an EMBL/GenBank/DDBJ whole genome shotgun (WGS) entry which is preliminary data.</text>
</comment>
<dbReference type="OMA" id="NQRATQC"/>
<evidence type="ECO:0000313" key="3">
    <source>
        <dbReference type="Proteomes" id="UP000444721"/>
    </source>
</evidence>
<dbReference type="VEuPathDB" id="AmoebaDB:NF0094560"/>
<dbReference type="VEuPathDB" id="AmoebaDB:FDP41_006111"/>
<sequence>MVHAEEQQAAVGSIKIVLTSTTVDSGSSLSGKVVVYDNSGQVSQVSGKVALGLQNTGVTYTGPSSLDLQNGVASFSVILSSPITSDVILFAGLTFQGSLYTDSKTVRVNNSVGGNKDYTDYWVGQWTIQSGCDLTTCCCLDGQVTVTREGLNLVKIQSNLKGRGCGATFISLYIGGMNSDNSLSAILGFESYSITRSGSTIQVKNLSADRCSGSAVCTTACPRSSASSLKVSFLGFVVMLVSFLLFVL</sequence>
<evidence type="ECO:0000313" key="2">
    <source>
        <dbReference type="EMBL" id="KAF0974637.1"/>
    </source>
</evidence>
<proteinExistence type="predicted"/>
<dbReference type="AlphaFoldDB" id="A0A6A5BC19"/>
<dbReference type="GeneID" id="68113329"/>
<dbReference type="EMBL" id="VFQX01000051">
    <property type="protein sequence ID" value="KAF0974637.1"/>
    <property type="molecule type" value="Genomic_DNA"/>
</dbReference>
<protein>
    <submittedName>
        <fullName evidence="2">Uncharacterized protein</fullName>
    </submittedName>
</protein>
<organism evidence="2 3">
    <name type="scientific">Naegleria fowleri</name>
    <name type="common">Brain eating amoeba</name>
    <dbReference type="NCBI Taxonomy" id="5763"/>
    <lineage>
        <taxon>Eukaryota</taxon>
        <taxon>Discoba</taxon>
        <taxon>Heterolobosea</taxon>
        <taxon>Tetramitia</taxon>
        <taxon>Eutetramitia</taxon>
        <taxon>Vahlkampfiidae</taxon>
        <taxon>Naegleria</taxon>
    </lineage>
</organism>
<keyword evidence="1" id="KW-0812">Transmembrane</keyword>
<keyword evidence="1" id="KW-0472">Membrane</keyword>
<accession>A0A6A5BC19</accession>
<evidence type="ECO:0000256" key="1">
    <source>
        <dbReference type="SAM" id="Phobius"/>
    </source>
</evidence>
<dbReference type="VEuPathDB" id="AmoebaDB:NfTy_078160"/>
<name>A0A6A5BC19_NAEFO</name>
<reference evidence="2 3" key="1">
    <citation type="journal article" date="2019" name="Sci. Rep.">
        <title>Nanopore sequencing improves the draft genome of the human pathogenic amoeba Naegleria fowleri.</title>
        <authorList>
            <person name="Liechti N."/>
            <person name="Schurch N."/>
            <person name="Bruggmann R."/>
            <person name="Wittwer M."/>
        </authorList>
    </citation>
    <scope>NUCLEOTIDE SEQUENCE [LARGE SCALE GENOMIC DNA]</scope>
    <source>
        <strain evidence="2 3">ATCC 30894</strain>
    </source>
</reference>